<dbReference type="AlphaFoldDB" id="A0A3M7PH29"/>
<dbReference type="Proteomes" id="UP000276133">
    <property type="component" value="Unassembled WGS sequence"/>
</dbReference>
<evidence type="ECO:0000313" key="1">
    <source>
        <dbReference type="EMBL" id="RMZ98313.1"/>
    </source>
</evidence>
<name>A0A3M7PH29_BRAPC</name>
<comment type="caution">
    <text evidence="1">The sequence shown here is derived from an EMBL/GenBank/DDBJ whole genome shotgun (WGS) entry which is preliminary data.</text>
</comment>
<protein>
    <submittedName>
        <fullName evidence="1">Uncharacterized protein</fullName>
    </submittedName>
</protein>
<dbReference type="EMBL" id="REGN01010849">
    <property type="protein sequence ID" value="RMZ98313.1"/>
    <property type="molecule type" value="Genomic_DNA"/>
</dbReference>
<reference evidence="1 2" key="1">
    <citation type="journal article" date="2018" name="Sci. Rep.">
        <title>Genomic signatures of local adaptation to the degree of environmental predictability in rotifers.</title>
        <authorList>
            <person name="Franch-Gras L."/>
            <person name="Hahn C."/>
            <person name="Garcia-Roger E.M."/>
            <person name="Carmona M.J."/>
            <person name="Serra M."/>
            <person name="Gomez A."/>
        </authorList>
    </citation>
    <scope>NUCLEOTIDE SEQUENCE [LARGE SCALE GENOMIC DNA]</scope>
    <source>
        <strain evidence="1">HYR1</strain>
    </source>
</reference>
<evidence type="ECO:0000313" key="2">
    <source>
        <dbReference type="Proteomes" id="UP000276133"/>
    </source>
</evidence>
<accession>A0A3M7PH29</accession>
<keyword evidence="2" id="KW-1185">Reference proteome</keyword>
<organism evidence="1 2">
    <name type="scientific">Brachionus plicatilis</name>
    <name type="common">Marine rotifer</name>
    <name type="synonym">Brachionus muelleri</name>
    <dbReference type="NCBI Taxonomy" id="10195"/>
    <lineage>
        <taxon>Eukaryota</taxon>
        <taxon>Metazoa</taxon>
        <taxon>Spiralia</taxon>
        <taxon>Gnathifera</taxon>
        <taxon>Rotifera</taxon>
        <taxon>Eurotatoria</taxon>
        <taxon>Monogononta</taxon>
        <taxon>Pseudotrocha</taxon>
        <taxon>Ploima</taxon>
        <taxon>Brachionidae</taxon>
        <taxon>Brachionus</taxon>
    </lineage>
</organism>
<proteinExistence type="predicted"/>
<sequence>QVFYYYKIFVPNNLLNKQKLIKNKFFKSFISFSQALRLGEATQLSAFEGCFANQIKVQKTNRNWLIVKNLGTFLYTVVI</sequence>
<gene>
    <name evidence="1" type="ORF">BpHYR1_033500</name>
</gene>
<feature type="non-terminal residue" evidence="1">
    <location>
        <position position="1"/>
    </location>
</feature>